<reference evidence="3 4" key="1">
    <citation type="submission" date="2020-10" db="EMBL/GenBank/DDBJ databases">
        <title>The Coptis chinensis genome and diversification of protoberbering-type alkaloids.</title>
        <authorList>
            <person name="Wang B."/>
            <person name="Shu S."/>
            <person name="Song C."/>
            <person name="Liu Y."/>
        </authorList>
    </citation>
    <scope>NUCLEOTIDE SEQUENCE [LARGE SCALE GENOMIC DNA]</scope>
    <source>
        <strain evidence="3">HL-2020</strain>
        <tissue evidence="3">Leaf</tissue>
    </source>
</reference>
<keyword evidence="1" id="KW-0677">Repeat</keyword>
<evidence type="ECO:0008006" key="5">
    <source>
        <dbReference type="Google" id="ProtNLM"/>
    </source>
</evidence>
<proteinExistence type="predicted"/>
<dbReference type="AlphaFoldDB" id="A0A835IKM9"/>
<dbReference type="EMBL" id="JADFTS010000003">
    <property type="protein sequence ID" value="KAF9617398.1"/>
    <property type="molecule type" value="Genomic_DNA"/>
</dbReference>
<dbReference type="PROSITE" id="PS51375">
    <property type="entry name" value="PPR"/>
    <property type="match status" value="1"/>
</dbReference>
<dbReference type="Proteomes" id="UP000631114">
    <property type="component" value="Unassembled WGS sequence"/>
</dbReference>
<name>A0A835IKM9_9MAGN</name>
<evidence type="ECO:0000313" key="4">
    <source>
        <dbReference type="Proteomes" id="UP000631114"/>
    </source>
</evidence>
<dbReference type="InterPro" id="IPR002885">
    <property type="entry name" value="PPR_rpt"/>
</dbReference>
<sequence length="252" mass="28349">MVRLREDAQCKKDAQCYCCDMQGGTNGGGDGPGKAQNDVEDENPDIILEENGQSNKWVGSVVVKQKVFEETPERTNEKVVKVVSVLRNASLAVNGFLESSLGKLELTVNEEFMVRVIETPLVPGESLIRFFKWAWKKTEFSMTAQVVDCLIKVIGNGQRKIEIYSLWDLVKKIGKEEKSLLSSESLNHLISLFWRSGKGKAGLEVFNKFEEFGCEPNANSYYFTIEALYRRSIFDKAWVVCEKMLTAGKLPG</sequence>
<feature type="repeat" description="PPR" evidence="2">
    <location>
        <begin position="182"/>
        <end position="216"/>
    </location>
</feature>
<dbReference type="Gene3D" id="1.25.40.10">
    <property type="entry name" value="Tetratricopeptide repeat domain"/>
    <property type="match status" value="1"/>
</dbReference>
<accession>A0A835IKM9</accession>
<protein>
    <recommendedName>
        <fullName evidence="5">Pentatricopeptide repeat-containing protein</fullName>
    </recommendedName>
</protein>
<comment type="caution">
    <text evidence="3">The sequence shown here is derived from an EMBL/GenBank/DDBJ whole genome shotgun (WGS) entry which is preliminary data.</text>
</comment>
<gene>
    <name evidence="3" type="ORF">IFM89_036319</name>
</gene>
<organism evidence="3 4">
    <name type="scientific">Coptis chinensis</name>
    <dbReference type="NCBI Taxonomy" id="261450"/>
    <lineage>
        <taxon>Eukaryota</taxon>
        <taxon>Viridiplantae</taxon>
        <taxon>Streptophyta</taxon>
        <taxon>Embryophyta</taxon>
        <taxon>Tracheophyta</taxon>
        <taxon>Spermatophyta</taxon>
        <taxon>Magnoliopsida</taxon>
        <taxon>Ranunculales</taxon>
        <taxon>Ranunculaceae</taxon>
        <taxon>Coptidoideae</taxon>
        <taxon>Coptis</taxon>
    </lineage>
</organism>
<evidence type="ECO:0000313" key="3">
    <source>
        <dbReference type="EMBL" id="KAF9617398.1"/>
    </source>
</evidence>
<evidence type="ECO:0000256" key="1">
    <source>
        <dbReference type="ARBA" id="ARBA00022737"/>
    </source>
</evidence>
<keyword evidence="4" id="KW-1185">Reference proteome</keyword>
<dbReference type="OrthoDB" id="185373at2759"/>
<dbReference type="InterPro" id="IPR011990">
    <property type="entry name" value="TPR-like_helical_dom_sf"/>
</dbReference>
<evidence type="ECO:0000256" key="2">
    <source>
        <dbReference type="PROSITE-ProRule" id="PRU00708"/>
    </source>
</evidence>